<dbReference type="PaxDb" id="39947-A0A0P0XBD9"/>
<organism evidence="1 2">
    <name type="scientific">Oryza sativa subsp. japonica</name>
    <name type="common">Rice</name>
    <dbReference type="NCBI Taxonomy" id="39947"/>
    <lineage>
        <taxon>Eukaryota</taxon>
        <taxon>Viridiplantae</taxon>
        <taxon>Streptophyta</taxon>
        <taxon>Embryophyta</taxon>
        <taxon>Tracheophyta</taxon>
        <taxon>Spermatophyta</taxon>
        <taxon>Magnoliopsida</taxon>
        <taxon>Liliopsida</taxon>
        <taxon>Poales</taxon>
        <taxon>Poaceae</taxon>
        <taxon>BOP clade</taxon>
        <taxon>Oryzoideae</taxon>
        <taxon>Oryzeae</taxon>
        <taxon>Oryzinae</taxon>
        <taxon>Oryza</taxon>
        <taxon>Oryza sativa</taxon>
    </lineage>
</organism>
<reference evidence="1 2" key="3">
    <citation type="journal article" date="2013" name="Rice">
        <title>Improvement of the Oryza sativa Nipponbare reference genome using next generation sequence and optical map data.</title>
        <authorList>
            <person name="Kawahara Y."/>
            <person name="de la Bastide M."/>
            <person name="Hamilton J.P."/>
            <person name="Kanamori H."/>
            <person name="McCombie W.R."/>
            <person name="Ouyang S."/>
            <person name="Schwartz D.C."/>
            <person name="Tanaka T."/>
            <person name="Wu J."/>
            <person name="Zhou S."/>
            <person name="Childs K.L."/>
            <person name="Davidson R.M."/>
            <person name="Lin H."/>
            <person name="Quesada-Ocampo L."/>
            <person name="Vaillancourt B."/>
            <person name="Sakai H."/>
            <person name="Lee S.S."/>
            <person name="Kim J."/>
            <person name="Numa H."/>
            <person name="Itoh T."/>
            <person name="Buell C.R."/>
            <person name="Matsumoto T."/>
        </authorList>
    </citation>
    <scope>NUCLEOTIDE SEQUENCE [LARGE SCALE GENOMIC DNA]</scope>
    <source>
        <strain evidence="2">cv. Nipponbare</strain>
    </source>
</reference>
<protein>
    <submittedName>
        <fullName evidence="1">Os08g0106801 protein</fullName>
    </submittedName>
</protein>
<dbReference type="InParanoid" id="A0A0P0XBD9"/>
<dbReference type="EMBL" id="AP014964">
    <property type="protein sequence ID" value="BAT03459.1"/>
    <property type="molecule type" value="Genomic_DNA"/>
</dbReference>
<dbReference type="Gramene" id="Os08t0106801-00">
    <property type="protein sequence ID" value="Os08t0106801-00"/>
    <property type="gene ID" value="Os08g0106801"/>
</dbReference>
<sequence>MVLTVLPHLISKGLPELNHQCMFICFANRCFIGFNYFIWTYEKLINPIIYDPIMNNAASCYNIYLSWEREEWSGIIKNFESSL</sequence>
<gene>
    <name evidence="1" type="ordered locus">Os08g0106801</name>
    <name evidence="1" type="ORF">OSNPB_080106801</name>
</gene>
<dbReference type="AlphaFoldDB" id="A0A0P0XBD9"/>
<dbReference type="Proteomes" id="UP000059680">
    <property type="component" value="Chromosome 8"/>
</dbReference>
<reference evidence="2" key="1">
    <citation type="journal article" date="2005" name="Nature">
        <title>The map-based sequence of the rice genome.</title>
        <authorList>
            <consortium name="International rice genome sequencing project (IRGSP)"/>
            <person name="Matsumoto T."/>
            <person name="Wu J."/>
            <person name="Kanamori H."/>
            <person name="Katayose Y."/>
            <person name="Fujisawa M."/>
            <person name="Namiki N."/>
            <person name="Mizuno H."/>
            <person name="Yamamoto K."/>
            <person name="Antonio B.A."/>
            <person name="Baba T."/>
            <person name="Sakata K."/>
            <person name="Nagamura Y."/>
            <person name="Aoki H."/>
            <person name="Arikawa K."/>
            <person name="Arita K."/>
            <person name="Bito T."/>
            <person name="Chiden Y."/>
            <person name="Fujitsuka N."/>
            <person name="Fukunaka R."/>
            <person name="Hamada M."/>
            <person name="Harada C."/>
            <person name="Hayashi A."/>
            <person name="Hijishita S."/>
            <person name="Honda M."/>
            <person name="Hosokawa S."/>
            <person name="Ichikawa Y."/>
            <person name="Idonuma A."/>
            <person name="Iijima M."/>
            <person name="Ikeda M."/>
            <person name="Ikeno M."/>
            <person name="Ito K."/>
            <person name="Ito S."/>
            <person name="Ito T."/>
            <person name="Ito Y."/>
            <person name="Ito Y."/>
            <person name="Iwabuchi A."/>
            <person name="Kamiya K."/>
            <person name="Karasawa W."/>
            <person name="Kurita K."/>
            <person name="Katagiri S."/>
            <person name="Kikuta A."/>
            <person name="Kobayashi H."/>
            <person name="Kobayashi N."/>
            <person name="Machita K."/>
            <person name="Maehara T."/>
            <person name="Masukawa M."/>
            <person name="Mizubayashi T."/>
            <person name="Mukai Y."/>
            <person name="Nagasaki H."/>
            <person name="Nagata Y."/>
            <person name="Naito S."/>
            <person name="Nakashima M."/>
            <person name="Nakama Y."/>
            <person name="Nakamichi Y."/>
            <person name="Nakamura M."/>
            <person name="Meguro A."/>
            <person name="Negishi M."/>
            <person name="Ohta I."/>
            <person name="Ohta T."/>
            <person name="Okamoto M."/>
            <person name="Ono N."/>
            <person name="Saji S."/>
            <person name="Sakaguchi M."/>
            <person name="Sakai K."/>
            <person name="Shibata M."/>
            <person name="Shimokawa T."/>
            <person name="Song J."/>
            <person name="Takazaki Y."/>
            <person name="Terasawa K."/>
            <person name="Tsugane M."/>
            <person name="Tsuji K."/>
            <person name="Ueda S."/>
            <person name="Waki K."/>
            <person name="Yamagata H."/>
            <person name="Yamamoto M."/>
            <person name="Yamamoto S."/>
            <person name="Yamane H."/>
            <person name="Yoshiki S."/>
            <person name="Yoshihara R."/>
            <person name="Yukawa K."/>
            <person name="Zhong H."/>
            <person name="Yano M."/>
            <person name="Yuan Q."/>
            <person name="Ouyang S."/>
            <person name="Liu J."/>
            <person name="Jones K.M."/>
            <person name="Gansberger K."/>
            <person name="Moffat K."/>
            <person name="Hill J."/>
            <person name="Bera J."/>
            <person name="Fadrosh D."/>
            <person name="Jin S."/>
            <person name="Johri S."/>
            <person name="Kim M."/>
            <person name="Overton L."/>
            <person name="Reardon M."/>
            <person name="Tsitrin T."/>
            <person name="Vuong H."/>
            <person name="Weaver B."/>
            <person name="Ciecko A."/>
            <person name="Tallon L."/>
            <person name="Jackson J."/>
            <person name="Pai G."/>
            <person name="Aken S.V."/>
            <person name="Utterback T."/>
            <person name="Reidmuller S."/>
            <person name="Feldblyum T."/>
            <person name="Hsiao J."/>
            <person name="Zismann V."/>
            <person name="Iobst S."/>
            <person name="de Vazeille A.R."/>
            <person name="Buell C.R."/>
            <person name="Ying K."/>
            <person name="Li Y."/>
            <person name="Lu T."/>
            <person name="Huang Y."/>
            <person name="Zhao Q."/>
            <person name="Feng Q."/>
            <person name="Zhang L."/>
            <person name="Zhu J."/>
            <person name="Weng Q."/>
            <person name="Mu J."/>
            <person name="Lu Y."/>
            <person name="Fan D."/>
            <person name="Liu Y."/>
            <person name="Guan J."/>
            <person name="Zhang Y."/>
            <person name="Yu S."/>
            <person name="Liu X."/>
            <person name="Zhang Y."/>
            <person name="Hong G."/>
            <person name="Han B."/>
            <person name="Choisne N."/>
            <person name="Demange N."/>
            <person name="Orjeda G."/>
            <person name="Samain S."/>
            <person name="Cattolico L."/>
            <person name="Pelletier E."/>
            <person name="Couloux A."/>
            <person name="Segurens B."/>
            <person name="Wincker P."/>
            <person name="D'Hont A."/>
            <person name="Scarpelli C."/>
            <person name="Weissenbach J."/>
            <person name="Salanoubat M."/>
            <person name="Quetier F."/>
            <person name="Yu Y."/>
            <person name="Kim H.R."/>
            <person name="Rambo T."/>
            <person name="Currie J."/>
            <person name="Collura K."/>
            <person name="Luo M."/>
            <person name="Yang T."/>
            <person name="Ammiraju J.S.S."/>
            <person name="Engler F."/>
            <person name="Soderlund C."/>
            <person name="Wing R.A."/>
            <person name="Palmer L.E."/>
            <person name="de la Bastide M."/>
            <person name="Spiegel L."/>
            <person name="Nascimento L."/>
            <person name="Zutavern T."/>
            <person name="O'Shaughnessy A."/>
            <person name="Dike S."/>
            <person name="Dedhia N."/>
            <person name="Preston R."/>
            <person name="Balija V."/>
            <person name="McCombie W.R."/>
            <person name="Chow T."/>
            <person name="Chen H."/>
            <person name="Chung M."/>
            <person name="Chen C."/>
            <person name="Shaw J."/>
            <person name="Wu H."/>
            <person name="Hsiao K."/>
            <person name="Chao Y."/>
            <person name="Chu M."/>
            <person name="Cheng C."/>
            <person name="Hour A."/>
            <person name="Lee P."/>
            <person name="Lin S."/>
            <person name="Lin Y."/>
            <person name="Liou J."/>
            <person name="Liu S."/>
            <person name="Hsing Y."/>
            <person name="Raghuvanshi S."/>
            <person name="Mohanty A."/>
            <person name="Bharti A.K."/>
            <person name="Gaur A."/>
            <person name="Gupta V."/>
            <person name="Kumar D."/>
            <person name="Ravi V."/>
            <person name="Vij S."/>
            <person name="Kapur A."/>
            <person name="Khurana P."/>
            <person name="Khurana P."/>
            <person name="Khurana J.P."/>
            <person name="Tyagi A.K."/>
            <person name="Gaikwad K."/>
            <person name="Singh A."/>
            <person name="Dalal V."/>
            <person name="Srivastava S."/>
            <person name="Dixit A."/>
            <person name="Pal A.K."/>
            <person name="Ghazi I.A."/>
            <person name="Yadav M."/>
            <person name="Pandit A."/>
            <person name="Bhargava A."/>
            <person name="Sureshbabu K."/>
            <person name="Batra K."/>
            <person name="Sharma T.R."/>
            <person name="Mohapatra T."/>
            <person name="Singh N.K."/>
            <person name="Messing J."/>
            <person name="Nelson A.B."/>
            <person name="Fuks G."/>
            <person name="Kavchok S."/>
            <person name="Keizer G."/>
            <person name="Linton E."/>
            <person name="Llaca V."/>
            <person name="Song R."/>
            <person name="Tanyolac B."/>
            <person name="Young S."/>
            <person name="Ho-Il K."/>
            <person name="Hahn J.H."/>
            <person name="Sangsakoo G."/>
            <person name="Vanavichit A."/>
            <person name="de Mattos Luiz.A.T."/>
            <person name="Zimmer P.D."/>
            <person name="Malone G."/>
            <person name="Dellagostin O."/>
            <person name="de Oliveira A.C."/>
            <person name="Bevan M."/>
            <person name="Bancroft I."/>
            <person name="Minx P."/>
            <person name="Cordum H."/>
            <person name="Wilson R."/>
            <person name="Cheng Z."/>
            <person name="Jin W."/>
            <person name="Jiang J."/>
            <person name="Leong S.A."/>
            <person name="Iwama H."/>
            <person name="Gojobori T."/>
            <person name="Itoh T."/>
            <person name="Niimura Y."/>
            <person name="Fujii Y."/>
            <person name="Habara T."/>
            <person name="Sakai H."/>
            <person name="Sato Y."/>
            <person name="Wilson G."/>
            <person name="Kumar K."/>
            <person name="McCouch S."/>
            <person name="Juretic N."/>
            <person name="Hoen D."/>
            <person name="Wright S."/>
            <person name="Bruskiewich R."/>
            <person name="Bureau T."/>
            <person name="Miyao A."/>
            <person name="Hirochika H."/>
            <person name="Nishikawa T."/>
            <person name="Kadowaki K."/>
            <person name="Sugiura M."/>
            <person name="Burr B."/>
            <person name="Sasaki T."/>
        </authorList>
    </citation>
    <scope>NUCLEOTIDE SEQUENCE [LARGE SCALE GENOMIC DNA]</scope>
    <source>
        <strain evidence="2">cv. Nipponbare</strain>
    </source>
</reference>
<keyword evidence="2" id="KW-1185">Reference proteome</keyword>
<name>A0A0P0XBD9_ORYSJ</name>
<evidence type="ECO:0000313" key="1">
    <source>
        <dbReference type="EMBL" id="BAT03459.1"/>
    </source>
</evidence>
<accession>A0A0P0XBD9</accession>
<proteinExistence type="predicted"/>
<reference evidence="1 2" key="2">
    <citation type="journal article" date="2013" name="Plant Cell Physiol.">
        <title>Rice Annotation Project Database (RAP-DB): an integrative and interactive database for rice genomics.</title>
        <authorList>
            <person name="Sakai H."/>
            <person name="Lee S.S."/>
            <person name="Tanaka T."/>
            <person name="Numa H."/>
            <person name="Kim J."/>
            <person name="Kawahara Y."/>
            <person name="Wakimoto H."/>
            <person name="Yang C.C."/>
            <person name="Iwamoto M."/>
            <person name="Abe T."/>
            <person name="Yamada Y."/>
            <person name="Muto A."/>
            <person name="Inokuchi H."/>
            <person name="Ikemura T."/>
            <person name="Matsumoto T."/>
            <person name="Sasaki T."/>
            <person name="Itoh T."/>
        </authorList>
    </citation>
    <scope>NUCLEOTIDE SEQUENCE [LARGE SCALE GENOMIC DNA]</scope>
    <source>
        <strain evidence="2">cv. Nipponbare</strain>
    </source>
</reference>
<evidence type="ECO:0000313" key="2">
    <source>
        <dbReference type="Proteomes" id="UP000059680"/>
    </source>
</evidence>